<dbReference type="AlphaFoldDB" id="A0A3A9Z9X5"/>
<gene>
    <name evidence="3" type="ORF">D7223_17015</name>
</gene>
<dbReference type="PROSITE" id="PS00622">
    <property type="entry name" value="HTH_LUXR_1"/>
    <property type="match status" value="1"/>
</dbReference>
<dbReference type="CDD" id="cd06170">
    <property type="entry name" value="LuxR_C_like"/>
    <property type="match status" value="1"/>
</dbReference>
<dbReference type="InterPro" id="IPR016032">
    <property type="entry name" value="Sig_transdc_resp-reg_C-effctor"/>
</dbReference>
<dbReference type="InterPro" id="IPR000792">
    <property type="entry name" value="Tscrpt_reg_LuxR_C"/>
</dbReference>
<dbReference type="RefSeq" id="WP_120729386.1">
    <property type="nucleotide sequence ID" value="NZ_RBAK01000006.1"/>
</dbReference>
<accession>A0A3A9Z9X5</accession>
<keyword evidence="4" id="KW-1185">Reference proteome</keyword>
<dbReference type="OrthoDB" id="5476461at2"/>
<dbReference type="SMART" id="SM00421">
    <property type="entry name" value="HTH_LUXR"/>
    <property type="match status" value="1"/>
</dbReference>
<comment type="caution">
    <text evidence="3">The sequence shown here is derived from an EMBL/GenBank/DDBJ whole genome shotgun (WGS) entry which is preliminary data.</text>
</comment>
<dbReference type="PANTHER" id="PTHR43214:SF43">
    <property type="entry name" value="TWO-COMPONENT RESPONSE REGULATOR"/>
    <property type="match status" value="1"/>
</dbReference>
<dbReference type="Gene3D" id="3.40.50.2300">
    <property type="match status" value="1"/>
</dbReference>
<reference evidence="3 4" key="1">
    <citation type="journal article" date="2004" name="Syst. Appl. Microbiol.">
        <title>Cryptoendolithic actinomycetes from antarctic sandstone rock samples: Micromonospora endolithica sp. nov. and two isolates related to Micromonospora coerulea Jensen 1932.</title>
        <authorList>
            <person name="Hirsch P."/>
            <person name="Mevs U."/>
            <person name="Kroppenstedt R.M."/>
            <person name="Schumann P."/>
            <person name="Stackebrandt E."/>
        </authorList>
    </citation>
    <scope>NUCLEOTIDE SEQUENCE [LARGE SCALE GENOMIC DNA]</scope>
    <source>
        <strain evidence="3 4">JCM 12677</strain>
    </source>
</reference>
<dbReference type="SUPFAM" id="SSF46894">
    <property type="entry name" value="C-terminal effector domain of the bipartite response regulators"/>
    <property type="match status" value="1"/>
</dbReference>
<dbReference type="InterPro" id="IPR039420">
    <property type="entry name" value="WalR-like"/>
</dbReference>
<evidence type="ECO:0000259" key="2">
    <source>
        <dbReference type="PROSITE" id="PS50043"/>
    </source>
</evidence>
<protein>
    <submittedName>
        <fullName evidence="3">DNA-binding response regulator</fullName>
    </submittedName>
</protein>
<evidence type="ECO:0000256" key="1">
    <source>
        <dbReference type="ARBA" id="ARBA00023125"/>
    </source>
</evidence>
<proteinExistence type="predicted"/>
<dbReference type="PANTHER" id="PTHR43214">
    <property type="entry name" value="TWO-COMPONENT RESPONSE REGULATOR"/>
    <property type="match status" value="1"/>
</dbReference>
<dbReference type="PROSITE" id="PS50043">
    <property type="entry name" value="HTH_LUXR_2"/>
    <property type="match status" value="1"/>
</dbReference>
<dbReference type="EMBL" id="RBAK01000006">
    <property type="protein sequence ID" value="RKN45322.1"/>
    <property type="molecule type" value="Genomic_DNA"/>
</dbReference>
<dbReference type="Proteomes" id="UP000281726">
    <property type="component" value="Unassembled WGS sequence"/>
</dbReference>
<keyword evidence="1 3" id="KW-0238">DNA-binding</keyword>
<dbReference type="GO" id="GO:0006355">
    <property type="term" value="P:regulation of DNA-templated transcription"/>
    <property type="evidence" value="ECO:0007669"/>
    <property type="project" value="InterPro"/>
</dbReference>
<evidence type="ECO:0000313" key="3">
    <source>
        <dbReference type="EMBL" id="RKN45322.1"/>
    </source>
</evidence>
<evidence type="ECO:0000313" key="4">
    <source>
        <dbReference type="Proteomes" id="UP000281726"/>
    </source>
</evidence>
<organism evidence="3 4">
    <name type="scientific">Micromonospora endolithica</name>
    <dbReference type="NCBI Taxonomy" id="230091"/>
    <lineage>
        <taxon>Bacteria</taxon>
        <taxon>Bacillati</taxon>
        <taxon>Actinomycetota</taxon>
        <taxon>Actinomycetes</taxon>
        <taxon>Micromonosporales</taxon>
        <taxon>Micromonosporaceae</taxon>
        <taxon>Micromonospora</taxon>
    </lineage>
</organism>
<feature type="domain" description="HTH luxR-type" evidence="2">
    <location>
        <begin position="146"/>
        <end position="211"/>
    </location>
</feature>
<dbReference type="Pfam" id="PF00196">
    <property type="entry name" value="GerE"/>
    <property type="match status" value="1"/>
</dbReference>
<name>A0A3A9Z9X5_9ACTN</name>
<sequence length="233" mass="24080">MTTVIVLDGYPTTFDRIIDALRAPRLTHDVVVVDSVDVMCTRLRGALGAVGLVPIEVSPTDLSRLAAAPGSRSRLGGVIVVAGFESAGVVAQAISAGARGVLLLDSPPEEVMIGVRAVAAGHPFVPPSILATLATALCRLACAHSKSTAEYALTDRELDVLSLLAQGHPNKQIAQKLFISAATVHSHVLSILRKLGVRNRTQAVVFAQQHGLLCQGQSALGALAPQPTGGPVG</sequence>
<dbReference type="PRINTS" id="PR00038">
    <property type="entry name" value="HTHLUXR"/>
</dbReference>
<dbReference type="GO" id="GO:0003677">
    <property type="term" value="F:DNA binding"/>
    <property type="evidence" value="ECO:0007669"/>
    <property type="project" value="UniProtKB-KW"/>
</dbReference>